<protein>
    <submittedName>
        <fullName evidence="2">Uncharacterized protein</fullName>
    </submittedName>
</protein>
<evidence type="ECO:0000313" key="2">
    <source>
        <dbReference type="EMBL" id="KAB4456829.1"/>
    </source>
</evidence>
<dbReference type="AlphaFoldDB" id="A0A7J5K0F9"/>
<dbReference type="Proteomes" id="UP000436825">
    <property type="component" value="Unassembled WGS sequence"/>
</dbReference>
<reference evidence="2 3" key="1">
    <citation type="journal article" date="2019" name="Nat. Med.">
        <title>A library of human gut bacterial isolates paired with longitudinal multiomics data enables mechanistic microbiome research.</title>
        <authorList>
            <person name="Poyet M."/>
            <person name="Groussin M."/>
            <person name="Gibbons S.M."/>
            <person name="Avila-Pacheco J."/>
            <person name="Jiang X."/>
            <person name="Kearney S.M."/>
            <person name="Perrotta A.R."/>
            <person name="Berdy B."/>
            <person name="Zhao S."/>
            <person name="Lieberman T.D."/>
            <person name="Swanson P.K."/>
            <person name="Smith M."/>
            <person name="Roesemann S."/>
            <person name="Alexander J.E."/>
            <person name="Rich S.A."/>
            <person name="Livny J."/>
            <person name="Vlamakis H."/>
            <person name="Clish C."/>
            <person name="Bullock K."/>
            <person name="Deik A."/>
            <person name="Scott J."/>
            <person name="Pierce K.A."/>
            <person name="Xavier R.J."/>
            <person name="Alm E.J."/>
        </authorList>
    </citation>
    <scope>NUCLEOTIDE SEQUENCE [LARGE SCALE GENOMIC DNA]</scope>
    <source>
        <strain evidence="2 3">BIOML-A160</strain>
    </source>
</reference>
<evidence type="ECO:0000313" key="3">
    <source>
        <dbReference type="Proteomes" id="UP000436825"/>
    </source>
</evidence>
<name>A0A7J5K0F9_BACT4</name>
<gene>
    <name evidence="2" type="ORF">GAN75_09625</name>
</gene>
<proteinExistence type="predicted"/>
<sequence length="152" mass="16770">MFKHSLPSIEQFAAFLDGNLSQSEMQQFSHLAEHDMELHQLLDANTLVDNTLASFTDSDLQLPSEISGFDFVLPQIPENGISQFVNLSPEPTDDMIVAASCADEDSSIFSCENQEVHITLDDGINNESSFTMPDNNGFDNSDDLSNSFSDDI</sequence>
<organism evidence="2 3">
    <name type="scientific">Bacteroides thetaiotaomicron</name>
    <dbReference type="NCBI Taxonomy" id="818"/>
    <lineage>
        <taxon>Bacteria</taxon>
        <taxon>Pseudomonadati</taxon>
        <taxon>Bacteroidota</taxon>
        <taxon>Bacteroidia</taxon>
        <taxon>Bacteroidales</taxon>
        <taxon>Bacteroidaceae</taxon>
        <taxon>Bacteroides</taxon>
    </lineage>
</organism>
<accession>A0A7J5K0F9</accession>
<feature type="region of interest" description="Disordered" evidence="1">
    <location>
        <begin position="128"/>
        <end position="152"/>
    </location>
</feature>
<feature type="compositionally biased region" description="Low complexity" evidence="1">
    <location>
        <begin position="134"/>
        <end position="152"/>
    </location>
</feature>
<comment type="caution">
    <text evidence="2">The sequence shown here is derived from an EMBL/GenBank/DDBJ whole genome shotgun (WGS) entry which is preliminary data.</text>
</comment>
<dbReference type="EMBL" id="WCRW01000005">
    <property type="protein sequence ID" value="KAB4456829.1"/>
    <property type="molecule type" value="Genomic_DNA"/>
</dbReference>
<evidence type="ECO:0000256" key="1">
    <source>
        <dbReference type="SAM" id="MobiDB-lite"/>
    </source>
</evidence>